<evidence type="ECO:0000313" key="1">
    <source>
        <dbReference type="EMBL" id="THF49196.1"/>
    </source>
</evidence>
<gene>
    <name evidence="1" type="ORF">E6C50_13220</name>
</gene>
<evidence type="ECO:0000313" key="2">
    <source>
        <dbReference type="Proteomes" id="UP000307507"/>
    </source>
</evidence>
<dbReference type="OrthoDB" id="1454357at2"/>
<dbReference type="EMBL" id="SSNZ01000006">
    <property type="protein sequence ID" value="THF49196.1"/>
    <property type="molecule type" value="Genomic_DNA"/>
</dbReference>
<keyword evidence="2" id="KW-1185">Reference proteome</keyword>
<protein>
    <recommendedName>
        <fullName evidence="3">HEAT repeat domain-containing protein</fullName>
    </recommendedName>
</protein>
<comment type="caution">
    <text evidence="1">The sequence shown here is derived from an EMBL/GenBank/DDBJ whole genome shotgun (WGS) entry which is preliminary data.</text>
</comment>
<accession>A0A4S3ZTX4</accession>
<name>A0A4S3ZTX4_9FLAO</name>
<organism evidence="1 2">
    <name type="scientific">Flavobacterium supellecticarium</name>
    <dbReference type="NCBI Taxonomy" id="2565924"/>
    <lineage>
        <taxon>Bacteria</taxon>
        <taxon>Pseudomonadati</taxon>
        <taxon>Bacteroidota</taxon>
        <taxon>Flavobacteriia</taxon>
        <taxon>Flavobacteriales</taxon>
        <taxon>Flavobacteriaceae</taxon>
        <taxon>Flavobacterium</taxon>
    </lineage>
</organism>
<dbReference type="RefSeq" id="WP_136403704.1">
    <property type="nucleotide sequence ID" value="NZ_SSNZ01000006.1"/>
</dbReference>
<dbReference type="AlphaFoldDB" id="A0A4S3ZTX4"/>
<evidence type="ECO:0008006" key="3">
    <source>
        <dbReference type="Google" id="ProtNLM"/>
    </source>
</evidence>
<dbReference type="InterPro" id="IPR049796">
    <property type="entry name" value="CdiI_Ct-like"/>
</dbReference>
<sequence length="110" mass="12939">MIEYENFEFFDKSEIEKLLKTSSEVEIPKILIGAVNGINDVNWLQDLLMNYVENEDYWISKTSIGLFGDLARIFGKIDKNKILKKLKSIERQDLKYIVDEVIEDIEIFCQ</sequence>
<dbReference type="Proteomes" id="UP000307507">
    <property type="component" value="Unassembled WGS sequence"/>
</dbReference>
<reference evidence="1 2" key="1">
    <citation type="submission" date="2019-04" db="EMBL/GenBank/DDBJ databases">
        <title>Flavobacterium sp. nov. isolated from construction timber.</title>
        <authorList>
            <person name="Lin S.-Y."/>
            <person name="Chang C.-T."/>
            <person name="Young C.-C."/>
        </authorList>
    </citation>
    <scope>NUCLEOTIDE SEQUENCE [LARGE SCALE GENOMIC DNA]</scope>
    <source>
        <strain evidence="1 2">CC-CTC003</strain>
    </source>
</reference>
<dbReference type="CDD" id="cd20694">
    <property type="entry name" value="CdiI_Ct-like"/>
    <property type="match status" value="1"/>
</dbReference>
<proteinExistence type="predicted"/>